<feature type="coiled-coil region" evidence="1">
    <location>
        <begin position="107"/>
        <end position="141"/>
    </location>
</feature>
<keyword evidence="3" id="KW-1133">Transmembrane helix</keyword>
<dbReference type="Pfam" id="PF25876">
    <property type="entry name" value="HH_MFP_RND"/>
    <property type="match status" value="1"/>
</dbReference>
<dbReference type="PANTHER" id="PTHR30386:SF24">
    <property type="entry name" value="MULTIDRUG RESISTANCE EFFLUX PUMP"/>
    <property type="match status" value="1"/>
</dbReference>
<dbReference type="Gene3D" id="2.40.30.170">
    <property type="match status" value="1"/>
</dbReference>
<dbReference type="InterPro" id="IPR058624">
    <property type="entry name" value="MdtA-like_HH"/>
</dbReference>
<accession>A0ABU5E765</accession>
<feature type="region of interest" description="Disordered" evidence="2">
    <location>
        <begin position="331"/>
        <end position="384"/>
    </location>
</feature>
<comment type="caution">
    <text evidence="6">The sequence shown here is derived from an EMBL/GenBank/DDBJ whole genome shotgun (WGS) entry which is preliminary data.</text>
</comment>
<dbReference type="PANTHER" id="PTHR30386">
    <property type="entry name" value="MEMBRANE FUSION SUBUNIT OF EMRAB-TOLC MULTIDRUG EFFLUX PUMP"/>
    <property type="match status" value="1"/>
</dbReference>
<dbReference type="Proteomes" id="UP001279642">
    <property type="component" value="Unassembled WGS sequence"/>
</dbReference>
<feature type="domain" description="Multidrug resistance protein MdtA-like barrel-sandwich hybrid" evidence="5">
    <location>
        <begin position="48"/>
        <end position="239"/>
    </location>
</feature>
<name>A0ABU5E765_9PROT</name>
<dbReference type="SUPFAM" id="SSF111369">
    <property type="entry name" value="HlyD-like secretion proteins"/>
    <property type="match status" value="3"/>
</dbReference>
<dbReference type="Pfam" id="PF25917">
    <property type="entry name" value="BSH_RND"/>
    <property type="match status" value="1"/>
</dbReference>
<keyword evidence="1" id="KW-0175">Coiled coil</keyword>
<evidence type="ECO:0000259" key="5">
    <source>
        <dbReference type="Pfam" id="PF25917"/>
    </source>
</evidence>
<dbReference type="EMBL" id="JAXCLW010000001">
    <property type="protein sequence ID" value="MDY0881559.1"/>
    <property type="molecule type" value="Genomic_DNA"/>
</dbReference>
<dbReference type="PRINTS" id="PR01490">
    <property type="entry name" value="RTXTOXIND"/>
</dbReference>
<evidence type="ECO:0000259" key="4">
    <source>
        <dbReference type="Pfam" id="PF25876"/>
    </source>
</evidence>
<protein>
    <submittedName>
        <fullName evidence="6">HlyD family secretion protein</fullName>
    </submittedName>
</protein>
<feature type="transmembrane region" description="Helical" evidence="3">
    <location>
        <begin position="7"/>
        <end position="28"/>
    </location>
</feature>
<proteinExistence type="predicted"/>
<evidence type="ECO:0000313" key="6">
    <source>
        <dbReference type="EMBL" id="MDY0881559.1"/>
    </source>
</evidence>
<organism evidence="6 7">
    <name type="scientific">Dongia soli</name>
    <dbReference type="NCBI Taxonomy" id="600628"/>
    <lineage>
        <taxon>Bacteria</taxon>
        <taxon>Pseudomonadati</taxon>
        <taxon>Pseudomonadota</taxon>
        <taxon>Alphaproteobacteria</taxon>
        <taxon>Rhodospirillales</taxon>
        <taxon>Dongiaceae</taxon>
        <taxon>Dongia</taxon>
    </lineage>
</organism>
<sequence length="384" mass="40958">MPKIKKLAISLIIPAAVIGTGVGGYWWWTKGRFIQNTDNAYVEADISAIAPQIDGYVAAVLVGDNQAVKAGDVLVRIDDRDFRARLDKANAAAATAKADIDTIDSQINYQQSRVDQAKAQLEAANAEAKRAQQQFDRYAKLVTDKVISRQEYDDANATLVKGKADVIRSGAAINAEEAQLIVIKAQRKEAETKLHEAEATAKLAANELEKTVITAPIDGVVGNRGVRVGHYVRSGTQLLSLVPNEVYIVANFKETQLTRMRPGQKVEIDVDAYPSTPLIGEVESFAPASGALFSLLPPENATGNFTKIVQRVPVRIKVPAENPLHGLLRPGLSVEANVDTSGTPEPGQGEPGKGGDKTLIGQDSEGSLFGAAQASPIEASASND</sequence>
<evidence type="ECO:0000256" key="1">
    <source>
        <dbReference type="SAM" id="Coils"/>
    </source>
</evidence>
<feature type="domain" description="Multidrug resistance protein MdtA-like alpha-helical hairpin" evidence="4">
    <location>
        <begin position="115"/>
        <end position="179"/>
    </location>
</feature>
<dbReference type="InterPro" id="IPR050739">
    <property type="entry name" value="MFP"/>
</dbReference>
<dbReference type="Gene3D" id="1.10.287.470">
    <property type="entry name" value="Helix hairpin bin"/>
    <property type="match status" value="2"/>
</dbReference>
<dbReference type="RefSeq" id="WP_320506618.1">
    <property type="nucleotide sequence ID" value="NZ_JAXCLW010000001.1"/>
</dbReference>
<evidence type="ECO:0000313" key="7">
    <source>
        <dbReference type="Proteomes" id="UP001279642"/>
    </source>
</evidence>
<dbReference type="InterPro" id="IPR058625">
    <property type="entry name" value="MdtA-like_BSH"/>
</dbReference>
<evidence type="ECO:0000256" key="3">
    <source>
        <dbReference type="SAM" id="Phobius"/>
    </source>
</evidence>
<reference evidence="6 7" key="1">
    <citation type="journal article" date="2016" name="Antonie Van Leeuwenhoek">
        <title>Dongia soli sp. nov., isolated from soil from Dokdo, Korea.</title>
        <authorList>
            <person name="Kim D.U."/>
            <person name="Lee H."/>
            <person name="Kim H."/>
            <person name="Kim S.G."/>
            <person name="Ka J.O."/>
        </authorList>
    </citation>
    <scope>NUCLEOTIDE SEQUENCE [LARGE SCALE GENOMIC DNA]</scope>
    <source>
        <strain evidence="6 7">D78</strain>
    </source>
</reference>
<feature type="coiled-coil region" evidence="1">
    <location>
        <begin position="173"/>
        <end position="207"/>
    </location>
</feature>
<evidence type="ECO:0000256" key="2">
    <source>
        <dbReference type="SAM" id="MobiDB-lite"/>
    </source>
</evidence>
<keyword evidence="7" id="KW-1185">Reference proteome</keyword>
<keyword evidence="3" id="KW-0812">Transmembrane</keyword>
<gene>
    <name evidence="6" type="ORF">SMD27_01760</name>
</gene>
<dbReference type="Gene3D" id="2.40.50.100">
    <property type="match status" value="1"/>
</dbReference>
<keyword evidence="3" id="KW-0472">Membrane</keyword>